<evidence type="ECO:0000313" key="2">
    <source>
        <dbReference type="Proteomes" id="UP000283383"/>
    </source>
</evidence>
<dbReference type="EMBL" id="MCBQ01020841">
    <property type="protein sequence ID" value="RKF54557.1"/>
    <property type="molecule type" value="Genomic_DNA"/>
</dbReference>
<accession>A0A420HAW0</accession>
<gene>
    <name evidence="1" type="ORF">GcM3_208032</name>
</gene>
<comment type="caution">
    <text evidence="1">The sequence shown here is derived from an EMBL/GenBank/DDBJ whole genome shotgun (WGS) entry which is preliminary data.</text>
</comment>
<sequence length="120" mass="13970">MSESNRLLINTCDSTSQRWLLRKKSILANPHMNLFEYFLEKIGSRLGSETDCKHIELEISYASSYQREIQLVFLVLSQNTAAVYTHVEQNVMQEDSKYIDRKFGLTERFGLDMGLDGKER</sequence>
<proteinExistence type="predicted"/>
<protein>
    <submittedName>
        <fullName evidence="1">Uncharacterized protein</fullName>
    </submittedName>
</protein>
<dbReference type="AlphaFoldDB" id="A0A420HAW0"/>
<keyword evidence="2" id="KW-1185">Reference proteome</keyword>
<evidence type="ECO:0000313" key="1">
    <source>
        <dbReference type="EMBL" id="RKF54557.1"/>
    </source>
</evidence>
<dbReference type="Proteomes" id="UP000283383">
    <property type="component" value="Unassembled WGS sequence"/>
</dbReference>
<reference evidence="1 2" key="1">
    <citation type="journal article" date="2018" name="BMC Genomics">
        <title>Comparative genome analyses reveal sequence features reflecting distinct modes of host-adaptation between dicot and monocot powdery mildew.</title>
        <authorList>
            <person name="Wu Y."/>
            <person name="Ma X."/>
            <person name="Pan Z."/>
            <person name="Kale S.D."/>
            <person name="Song Y."/>
            <person name="King H."/>
            <person name="Zhang Q."/>
            <person name="Presley C."/>
            <person name="Deng X."/>
            <person name="Wei C.I."/>
            <person name="Xiao S."/>
        </authorList>
    </citation>
    <scope>NUCLEOTIDE SEQUENCE [LARGE SCALE GENOMIC DNA]</scope>
    <source>
        <strain evidence="1">UMSG3</strain>
    </source>
</reference>
<name>A0A420HAW0_9PEZI</name>
<organism evidence="1 2">
    <name type="scientific">Golovinomyces cichoracearum</name>
    <dbReference type="NCBI Taxonomy" id="62708"/>
    <lineage>
        <taxon>Eukaryota</taxon>
        <taxon>Fungi</taxon>
        <taxon>Dikarya</taxon>
        <taxon>Ascomycota</taxon>
        <taxon>Pezizomycotina</taxon>
        <taxon>Leotiomycetes</taxon>
        <taxon>Erysiphales</taxon>
        <taxon>Erysiphaceae</taxon>
        <taxon>Golovinomyces</taxon>
    </lineage>
</organism>